<keyword evidence="1 2" id="KW-0238">DNA-binding</keyword>
<evidence type="ECO:0000256" key="1">
    <source>
        <dbReference type="ARBA" id="ARBA00023125"/>
    </source>
</evidence>
<dbReference type="Gene3D" id="1.10.10.10">
    <property type="entry name" value="Winged helix-like DNA-binding domain superfamily/Winged helix DNA-binding domain"/>
    <property type="match status" value="1"/>
</dbReference>
<protein>
    <recommendedName>
        <fullName evidence="3">OmpR/PhoB-type domain-containing protein</fullName>
    </recommendedName>
</protein>
<dbReference type="InterPro" id="IPR016032">
    <property type="entry name" value="Sig_transdc_resp-reg_C-effctor"/>
</dbReference>
<dbReference type="SMART" id="SM00028">
    <property type="entry name" value="TPR"/>
    <property type="match status" value="3"/>
</dbReference>
<dbReference type="GO" id="GO:0006355">
    <property type="term" value="P:regulation of DNA-templated transcription"/>
    <property type="evidence" value="ECO:0007669"/>
    <property type="project" value="InterPro"/>
</dbReference>
<proteinExistence type="predicted"/>
<name>A0A5C4NFX8_9RHOB</name>
<dbReference type="OrthoDB" id="54411at2"/>
<evidence type="ECO:0000313" key="4">
    <source>
        <dbReference type="EMBL" id="TNC72785.1"/>
    </source>
</evidence>
<dbReference type="InterPro" id="IPR011990">
    <property type="entry name" value="TPR-like_helical_dom_sf"/>
</dbReference>
<reference evidence="4 5" key="1">
    <citation type="submission" date="2019-06" db="EMBL/GenBank/DDBJ databases">
        <authorList>
            <person name="Jiang L."/>
        </authorList>
    </citation>
    <scope>NUCLEOTIDE SEQUENCE [LARGE SCALE GENOMIC DNA]</scope>
    <source>
        <strain evidence="4 5">YIM 48858</strain>
    </source>
</reference>
<keyword evidence="5" id="KW-1185">Reference proteome</keyword>
<dbReference type="SUPFAM" id="SSF48452">
    <property type="entry name" value="TPR-like"/>
    <property type="match status" value="1"/>
</dbReference>
<dbReference type="CDD" id="cd00383">
    <property type="entry name" value="trans_reg_C"/>
    <property type="match status" value="1"/>
</dbReference>
<evidence type="ECO:0000259" key="3">
    <source>
        <dbReference type="PROSITE" id="PS51755"/>
    </source>
</evidence>
<dbReference type="EMBL" id="VDFV01000006">
    <property type="protein sequence ID" value="TNC72785.1"/>
    <property type="molecule type" value="Genomic_DNA"/>
</dbReference>
<sequence>MERSTVAQDPGATVIQLGDAVLDLGRGTLTRDGQVVPLRSKAFQLLCKLACQPGRVVPKDELLNAVWPDVIVTEASLSQAVRDVRKALNDEDGQILRTVARRGFLLCLTALAAEATPARPIRSDALSDRPRIALLPLTDHTGSPDLLPIINGLVEEITTGLARFRNLTVIARHSAFAAAADRSLDLEGIGARLKADYIVDGSARLVEGRLVLAMALNQVRSGEVLWGESFTCEGTGWLTLQDLIPRQIVSRLFTSIEEAGLRGSLRRPAASLTAFERLAQGRALFRTFGPGVNEAALAHFAAAIEADPSLGVAYSYHGLADASLHEFNMAPLEVKHRIYAQGLRGVQLSPEESRCHGILSYFHGWLREFEQAEAAARRAVALNPCDADSLFNVANVLMIRGRAQESLDWFERAKDINPLWPSYYDNEHSMALLHLGHYEESARLLSRVPWRSARQEVRLAATYALMGERELARQHVAKAQALAPGQDFVHLARTSYPFEHERERQCLVDGIKRALAITDGA</sequence>
<dbReference type="InterPro" id="IPR036388">
    <property type="entry name" value="WH-like_DNA-bd_sf"/>
</dbReference>
<organism evidence="4 5">
    <name type="scientific">Rubellimicrobium roseum</name>
    <dbReference type="NCBI Taxonomy" id="687525"/>
    <lineage>
        <taxon>Bacteria</taxon>
        <taxon>Pseudomonadati</taxon>
        <taxon>Pseudomonadota</taxon>
        <taxon>Alphaproteobacteria</taxon>
        <taxon>Rhodobacterales</taxon>
        <taxon>Roseobacteraceae</taxon>
        <taxon>Rubellimicrobium</taxon>
    </lineage>
</organism>
<dbReference type="PROSITE" id="PS51755">
    <property type="entry name" value="OMPR_PHOB"/>
    <property type="match status" value="1"/>
</dbReference>
<dbReference type="Pfam" id="PF00486">
    <property type="entry name" value="Trans_reg_C"/>
    <property type="match status" value="1"/>
</dbReference>
<accession>A0A5C4NFX8</accession>
<dbReference type="AlphaFoldDB" id="A0A5C4NFX8"/>
<comment type="caution">
    <text evidence="4">The sequence shown here is derived from an EMBL/GenBank/DDBJ whole genome shotgun (WGS) entry which is preliminary data.</text>
</comment>
<dbReference type="InterPro" id="IPR019734">
    <property type="entry name" value="TPR_rpt"/>
</dbReference>
<dbReference type="GO" id="GO:0003677">
    <property type="term" value="F:DNA binding"/>
    <property type="evidence" value="ECO:0007669"/>
    <property type="project" value="UniProtKB-UniRule"/>
</dbReference>
<dbReference type="InterPro" id="IPR001867">
    <property type="entry name" value="OmpR/PhoB-type_DNA-bd"/>
</dbReference>
<dbReference type="Proteomes" id="UP000305709">
    <property type="component" value="Unassembled WGS sequence"/>
</dbReference>
<evidence type="ECO:0000256" key="2">
    <source>
        <dbReference type="PROSITE-ProRule" id="PRU01091"/>
    </source>
</evidence>
<gene>
    <name evidence="4" type="ORF">FHG71_07745</name>
</gene>
<feature type="domain" description="OmpR/PhoB-type" evidence="3">
    <location>
        <begin position="12"/>
        <end position="108"/>
    </location>
</feature>
<dbReference type="SUPFAM" id="SSF46894">
    <property type="entry name" value="C-terminal effector domain of the bipartite response regulators"/>
    <property type="match status" value="1"/>
</dbReference>
<dbReference type="SMART" id="SM00862">
    <property type="entry name" value="Trans_reg_C"/>
    <property type="match status" value="1"/>
</dbReference>
<evidence type="ECO:0000313" key="5">
    <source>
        <dbReference type="Proteomes" id="UP000305709"/>
    </source>
</evidence>
<feature type="DNA-binding region" description="OmpR/PhoB-type" evidence="2">
    <location>
        <begin position="12"/>
        <end position="108"/>
    </location>
</feature>
<dbReference type="GO" id="GO:0000160">
    <property type="term" value="P:phosphorelay signal transduction system"/>
    <property type="evidence" value="ECO:0007669"/>
    <property type="project" value="InterPro"/>
</dbReference>
<dbReference type="Gene3D" id="1.25.40.10">
    <property type="entry name" value="Tetratricopeptide repeat domain"/>
    <property type="match status" value="1"/>
</dbReference>